<evidence type="ECO:0000313" key="2">
    <source>
        <dbReference type="EMBL" id="GFU08632.1"/>
    </source>
</evidence>
<comment type="caution">
    <text evidence="2">The sequence shown here is derived from an EMBL/GenBank/DDBJ whole genome shotgun (WGS) entry which is preliminary data.</text>
</comment>
<dbReference type="AlphaFoldDB" id="A0A8X6UA51"/>
<evidence type="ECO:0000313" key="3">
    <source>
        <dbReference type="Proteomes" id="UP000887013"/>
    </source>
</evidence>
<dbReference type="EMBL" id="BMAW01124596">
    <property type="protein sequence ID" value="GFU08632.1"/>
    <property type="molecule type" value="Genomic_DNA"/>
</dbReference>
<organism evidence="2 3">
    <name type="scientific">Nephila pilipes</name>
    <name type="common">Giant wood spider</name>
    <name type="synonym">Nephila maculata</name>
    <dbReference type="NCBI Taxonomy" id="299642"/>
    <lineage>
        <taxon>Eukaryota</taxon>
        <taxon>Metazoa</taxon>
        <taxon>Ecdysozoa</taxon>
        <taxon>Arthropoda</taxon>
        <taxon>Chelicerata</taxon>
        <taxon>Arachnida</taxon>
        <taxon>Araneae</taxon>
        <taxon>Araneomorphae</taxon>
        <taxon>Entelegynae</taxon>
        <taxon>Araneoidea</taxon>
        <taxon>Nephilidae</taxon>
        <taxon>Nephila</taxon>
    </lineage>
</organism>
<dbReference type="Proteomes" id="UP000887013">
    <property type="component" value="Unassembled WGS sequence"/>
</dbReference>
<sequence>MKFQRFRKRLTIHIYGTNITTGNCSFNKCHRLTSKRCTKTARVSEKTRNENKSQANVSHKRRLIDSGKKNDSRVGAKMLIVSVSSFI</sequence>
<name>A0A8X6UA51_NEPPI</name>
<evidence type="ECO:0000256" key="1">
    <source>
        <dbReference type="SAM" id="MobiDB-lite"/>
    </source>
</evidence>
<protein>
    <submittedName>
        <fullName evidence="2">Uncharacterized protein</fullName>
    </submittedName>
</protein>
<keyword evidence="3" id="KW-1185">Reference proteome</keyword>
<accession>A0A8X6UA51</accession>
<reference evidence="2" key="1">
    <citation type="submission" date="2020-08" db="EMBL/GenBank/DDBJ databases">
        <title>Multicomponent nature underlies the extraordinary mechanical properties of spider dragline silk.</title>
        <authorList>
            <person name="Kono N."/>
            <person name="Nakamura H."/>
            <person name="Mori M."/>
            <person name="Yoshida Y."/>
            <person name="Ohtoshi R."/>
            <person name="Malay A.D."/>
            <person name="Moran D.A.P."/>
            <person name="Tomita M."/>
            <person name="Numata K."/>
            <person name="Arakawa K."/>
        </authorList>
    </citation>
    <scope>NUCLEOTIDE SEQUENCE</scope>
</reference>
<gene>
    <name evidence="2" type="ORF">NPIL_14681</name>
</gene>
<proteinExistence type="predicted"/>
<feature type="region of interest" description="Disordered" evidence="1">
    <location>
        <begin position="43"/>
        <end position="69"/>
    </location>
</feature>